<sequence>MSALDLYPTLLAAAGTQPEAYAHSDGMNLLPLLRGTDPGTHDALHWDNGFQWEVRAGKWKLSRGGCRFPAHPGIARRGKGGAGVGTAALRF</sequence>
<dbReference type="EMBL" id="BAABLK010000027">
    <property type="protein sequence ID" value="GAA5227121.1"/>
    <property type="molecule type" value="Genomic_DNA"/>
</dbReference>
<name>A0ABP9TKL3_9MICC</name>
<proteinExistence type="predicted"/>
<reference evidence="2" key="1">
    <citation type="journal article" date="2019" name="Int. J. Syst. Evol. Microbiol.">
        <title>The Global Catalogue of Microorganisms (GCM) 10K type strain sequencing project: providing services to taxonomists for standard genome sequencing and annotation.</title>
        <authorList>
            <consortium name="The Broad Institute Genomics Platform"/>
            <consortium name="The Broad Institute Genome Sequencing Center for Infectious Disease"/>
            <person name="Wu L."/>
            <person name="Ma J."/>
        </authorList>
    </citation>
    <scope>NUCLEOTIDE SEQUENCE [LARGE SCALE GENOMIC DNA]</scope>
    <source>
        <strain evidence="2">JCM 18952</strain>
    </source>
</reference>
<accession>A0ABP9TKL3</accession>
<dbReference type="Proteomes" id="UP001501257">
    <property type="component" value="Unassembled WGS sequence"/>
</dbReference>
<gene>
    <name evidence="1" type="ORF">GCM10025778_16540</name>
</gene>
<comment type="caution">
    <text evidence="1">The sequence shown here is derived from an EMBL/GenBank/DDBJ whole genome shotgun (WGS) entry which is preliminary data.</text>
</comment>
<protein>
    <submittedName>
        <fullName evidence="1">Uncharacterized protein</fullName>
    </submittedName>
</protein>
<evidence type="ECO:0000313" key="2">
    <source>
        <dbReference type="Proteomes" id="UP001501257"/>
    </source>
</evidence>
<keyword evidence="2" id="KW-1185">Reference proteome</keyword>
<dbReference type="InterPro" id="IPR017850">
    <property type="entry name" value="Alkaline_phosphatase_core_sf"/>
</dbReference>
<dbReference type="SUPFAM" id="SSF53649">
    <property type="entry name" value="Alkaline phosphatase-like"/>
    <property type="match status" value="1"/>
</dbReference>
<evidence type="ECO:0000313" key="1">
    <source>
        <dbReference type="EMBL" id="GAA5227121.1"/>
    </source>
</evidence>
<organism evidence="1 2">
    <name type="scientific">Paeniglutamicibacter antarcticus</name>
    <dbReference type="NCBI Taxonomy" id="494023"/>
    <lineage>
        <taxon>Bacteria</taxon>
        <taxon>Bacillati</taxon>
        <taxon>Actinomycetota</taxon>
        <taxon>Actinomycetes</taxon>
        <taxon>Micrococcales</taxon>
        <taxon>Micrococcaceae</taxon>
        <taxon>Paeniglutamicibacter</taxon>
    </lineage>
</organism>
<dbReference type="Gene3D" id="3.40.720.10">
    <property type="entry name" value="Alkaline Phosphatase, subunit A"/>
    <property type="match status" value="1"/>
</dbReference>